<sequence length="90" mass="10220">MKLNCKDQHYKGIALTLLKRNYAGYAAKRYLLNRTSQNVWIPNKHLEPDGTIKPGEDLDYVFRKAQRQLELAGYTGSIPGIKRRSAEGGI</sequence>
<name>A0A2Z2K7D7_9BACL</name>
<dbReference type="OrthoDB" id="2086614at2"/>
<gene>
    <name evidence="1" type="ORF">B9T62_17015</name>
</gene>
<dbReference type="EMBL" id="CP021780">
    <property type="protein sequence ID" value="ASA22336.1"/>
    <property type="molecule type" value="Genomic_DNA"/>
</dbReference>
<keyword evidence="2" id="KW-1185">Reference proteome</keyword>
<dbReference type="RefSeq" id="WP_087916335.1">
    <property type="nucleotide sequence ID" value="NZ_CP021780.1"/>
</dbReference>
<accession>A0A2Z2K7D7</accession>
<reference evidence="1 2" key="1">
    <citation type="submission" date="2017-06" db="EMBL/GenBank/DDBJ databases">
        <title>Complete genome sequence of Paenibacillus donghaensis KCTC 13049T isolated from East Sea sediment, South Korea.</title>
        <authorList>
            <person name="Jung B.K."/>
            <person name="Hong S.-J."/>
            <person name="Shin J.-H."/>
        </authorList>
    </citation>
    <scope>NUCLEOTIDE SEQUENCE [LARGE SCALE GENOMIC DNA]</scope>
    <source>
        <strain evidence="1 2">KCTC 13049</strain>
    </source>
</reference>
<evidence type="ECO:0000313" key="2">
    <source>
        <dbReference type="Proteomes" id="UP000249890"/>
    </source>
</evidence>
<evidence type="ECO:0000313" key="1">
    <source>
        <dbReference type="EMBL" id="ASA22336.1"/>
    </source>
</evidence>
<dbReference type="AlphaFoldDB" id="A0A2Z2K7D7"/>
<dbReference type="KEGG" id="pdh:B9T62_17015"/>
<protein>
    <submittedName>
        <fullName evidence="1">Uncharacterized protein</fullName>
    </submittedName>
</protein>
<organism evidence="1 2">
    <name type="scientific">Paenibacillus donghaensis</name>
    <dbReference type="NCBI Taxonomy" id="414771"/>
    <lineage>
        <taxon>Bacteria</taxon>
        <taxon>Bacillati</taxon>
        <taxon>Bacillota</taxon>
        <taxon>Bacilli</taxon>
        <taxon>Bacillales</taxon>
        <taxon>Paenibacillaceae</taxon>
        <taxon>Paenibacillus</taxon>
    </lineage>
</organism>
<dbReference type="Proteomes" id="UP000249890">
    <property type="component" value="Chromosome"/>
</dbReference>
<proteinExistence type="predicted"/>